<evidence type="ECO:0000313" key="1">
    <source>
        <dbReference type="EMBL" id="KAG5557083.1"/>
    </source>
</evidence>
<proteinExistence type="predicted"/>
<sequence>MSFHLLLTILTHHYELPSPLQKSILSSSSTVIHPKRRTYPLFVIHSRPRNRFWNPSSALLRDSYDFKCPNFDDTGNGNCCTLPVCENVYAGEASGSMDVPEKVDVSNIAFQQDEPTEGIPILAGDTNSSYNKDDVDPEIVSDDELMEDHIDDNNDGDDTLAEYVDDEEDELNRQPDFDIDLDIDCAI</sequence>
<name>A0AAV6KWJ7_9ERIC</name>
<dbReference type="Proteomes" id="UP000823749">
    <property type="component" value="Chromosome 3"/>
</dbReference>
<gene>
    <name evidence="1" type="ORF">RHGRI_007368</name>
</gene>
<dbReference type="AlphaFoldDB" id="A0AAV6KWJ7"/>
<dbReference type="EMBL" id="JACTNZ010000003">
    <property type="protein sequence ID" value="KAG5557083.1"/>
    <property type="molecule type" value="Genomic_DNA"/>
</dbReference>
<reference evidence="1" key="1">
    <citation type="submission" date="2020-08" db="EMBL/GenBank/DDBJ databases">
        <title>Plant Genome Project.</title>
        <authorList>
            <person name="Zhang R.-G."/>
        </authorList>
    </citation>
    <scope>NUCLEOTIDE SEQUENCE</scope>
    <source>
        <strain evidence="1">WSP0</strain>
        <tissue evidence="1">Leaf</tissue>
    </source>
</reference>
<evidence type="ECO:0000313" key="2">
    <source>
        <dbReference type="Proteomes" id="UP000823749"/>
    </source>
</evidence>
<keyword evidence="2" id="KW-1185">Reference proteome</keyword>
<accession>A0AAV6KWJ7</accession>
<protein>
    <submittedName>
        <fullName evidence="1">Uncharacterized protein</fullName>
    </submittedName>
</protein>
<comment type="caution">
    <text evidence="1">The sequence shown here is derived from an EMBL/GenBank/DDBJ whole genome shotgun (WGS) entry which is preliminary data.</text>
</comment>
<organism evidence="1 2">
    <name type="scientific">Rhododendron griersonianum</name>
    <dbReference type="NCBI Taxonomy" id="479676"/>
    <lineage>
        <taxon>Eukaryota</taxon>
        <taxon>Viridiplantae</taxon>
        <taxon>Streptophyta</taxon>
        <taxon>Embryophyta</taxon>
        <taxon>Tracheophyta</taxon>
        <taxon>Spermatophyta</taxon>
        <taxon>Magnoliopsida</taxon>
        <taxon>eudicotyledons</taxon>
        <taxon>Gunneridae</taxon>
        <taxon>Pentapetalae</taxon>
        <taxon>asterids</taxon>
        <taxon>Ericales</taxon>
        <taxon>Ericaceae</taxon>
        <taxon>Ericoideae</taxon>
        <taxon>Rhodoreae</taxon>
        <taxon>Rhododendron</taxon>
    </lineage>
</organism>